<organism evidence="2 3">
    <name type="scientific">Ignelater luminosus</name>
    <name type="common">Cucubano</name>
    <name type="synonym">Pyrophorus luminosus</name>
    <dbReference type="NCBI Taxonomy" id="2038154"/>
    <lineage>
        <taxon>Eukaryota</taxon>
        <taxon>Metazoa</taxon>
        <taxon>Ecdysozoa</taxon>
        <taxon>Arthropoda</taxon>
        <taxon>Hexapoda</taxon>
        <taxon>Insecta</taxon>
        <taxon>Pterygota</taxon>
        <taxon>Neoptera</taxon>
        <taxon>Endopterygota</taxon>
        <taxon>Coleoptera</taxon>
        <taxon>Polyphaga</taxon>
        <taxon>Elateriformia</taxon>
        <taxon>Elateroidea</taxon>
        <taxon>Elateridae</taxon>
        <taxon>Agrypninae</taxon>
        <taxon>Pyrophorini</taxon>
        <taxon>Ignelater</taxon>
    </lineage>
</organism>
<reference evidence="2" key="1">
    <citation type="submission" date="2019-08" db="EMBL/GenBank/DDBJ databases">
        <title>The genome of the North American firefly Photinus pyralis.</title>
        <authorList>
            <consortium name="Photinus pyralis genome working group"/>
            <person name="Fallon T.R."/>
            <person name="Sander Lower S.E."/>
            <person name="Weng J.-K."/>
        </authorList>
    </citation>
    <scope>NUCLEOTIDE SEQUENCE</scope>
    <source>
        <strain evidence="2">TRF0915ILg1</strain>
        <tissue evidence="2">Whole body</tissue>
    </source>
</reference>
<gene>
    <name evidence="2" type="ORF">ILUMI_18602</name>
</gene>
<sequence>NKEGLLLGNTTEKLGRWAQHFEELLNSQEEQTEQRRPQKIQDHERNNEQDQVKERTDQEIQEIIKGLKNKKSAGDYGIPAKILKEE</sequence>
<name>A0A8K0CKZ8_IGNLU</name>
<dbReference type="EMBL" id="VTPC01082805">
    <property type="protein sequence ID" value="KAF2887571.1"/>
    <property type="molecule type" value="Genomic_DNA"/>
</dbReference>
<feature type="non-terminal residue" evidence="2">
    <location>
        <position position="1"/>
    </location>
</feature>
<evidence type="ECO:0000313" key="3">
    <source>
        <dbReference type="Proteomes" id="UP000801492"/>
    </source>
</evidence>
<dbReference type="AlphaFoldDB" id="A0A8K0CKZ8"/>
<protein>
    <submittedName>
        <fullName evidence="2">Uncharacterized protein</fullName>
    </submittedName>
</protein>
<keyword evidence="3" id="KW-1185">Reference proteome</keyword>
<evidence type="ECO:0000313" key="2">
    <source>
        <dbReference type="EMBL" id="KAF2887571.1"/>
    </source>
</evidence>
<feature type="compositionally biased region" description="Basic and acidic residues" evidence="1">
    <location>
        <begin position="32"/>
        <end position="57"/>
    </location>
</feature>
<dbReference type="Proteomes" id="UP000801492">
    <property type="component" value="Unassembled WGS sequence"/>
</dbReference>
<feature type="region of interest" description="Disordered" evidence="1">
    <location>
        <begin position="25"/>
        <end position="57"/>
    </location>
</feature>
<proteinExistence type="predicted"/>
<dbReference type="OrthoDB" id="6770860at2759"/>
<accession>A0A8K0CKZ8</accession>
<evidence type="ECO:0000256" key="1">
    <source>
        <dbReference type="SAM" id="MobiDB-lite"/>
    </source>
</evidence>
<comment type="caution">
    <text evidence="2">The sequence shown here is derived from an EMBL/GenBank/DDBJ whole genome shotgun (WGS) entry which is preliminary data.</text>
</comment>